<feature type="transmembrane region" description="Helical" evidence="1">
    <location>
        <begin position="6"/>
        <end position="25"/>
    </location>
</feature>
<keyword evidence="1" id="KW-1133">Transmembrane helix</keyword>
<reference evidence="2" key="1">
    <citation type="submission" date="2018-02" db="EMBL/GenBank/DDBJ databases">
        <title>Rhizophora mucronata_Transcriptome.</title>
        <authorList>
            <person name="Meera S.P."/>
            <person name="Sreeshan A."/>
            <person name="Augustine A."/>
        </authorList>
    </citation>
    <scope>NUCLEOTIDE SEQUENCE</scope>
    <source>
        <tissue evidence="2">Leaf</tissue>
    </source>
</reference>
<dbReference type="EMBL" id="GGEC01080638">
    <property type="protein sequence ID" value="MBX61122.1"/>
    <property type="molecule type" value="Transcribed_RNA"/>
</dbReference>
<organism evidence="2">
    <name type="scientific">Rhizophora mucronata</name>
    <name type="common">Asiatic mangrove</name>
    <dbReference type="NCBI Taxonomy" id="61149"/>
    <lineage>
        <taxon>Eukaryota</taxon>
        <taxon>Viridiplantae</taxon>
        <taxon>Streptophyta</taxon>
        <taxon>Embryophyta</taxon>
        <taxon>Tracheophyta</taxon>
        <taxon>Spermatophyta</taxon>
        <taxon>Magnoliopsida</taxon>
        <taxon>eudicotyledons</taxon>
        <taxon>Gunneridae</taxon>
        <taxon>Pentapetalae</taxon>
        <taxon>rosids</taxon>
        <taxon>fabids</taxon>
        <taxon>Malpighiales</taxon>
        <taxon>Rhizophoraceae</taxon>
        <taxon>Rhizophora</taxon>
    </lineage>
</organism>
<protein>
    <submittedName>
        <fullName evidence="2">Uncharacterized protein</fullName>
    </submittedName>
</protein>
<accession>A0A2P2Q2F4</accession>
<dbReference type="AlphaFoldDB" id="A0A2P2Q2F4"/>
<evidence type="ECO:0000256" key="1">
    <source>
        <dbReference type="SAM" id="Phobius"/>
    </source>
</evidence>
<evidence type="ECO:0000313" key="2">
    <source>
        <dbReference type="EMBL" id="MBX61122.1"/>
    </source>
</evidence>
<keyword evidence="1" id="KW-0812">Transmembrane</keyword>
<keyword evidence="1" id="KW-0472">Membrane</keyword>
<name>A0A2P2Q2F4_RHIMU</name>
<sequence>MSLKNSLYSIFSPYGLSLSNYWAIIKL</sequence>
<proteinExistence type="predicted"/>